<name>A0ABR9HZ87_9PSEU</name>
<keyword evidence="2" id="KW-1185">Reference proteome</keyword>
<dbReference type="Proteomes" id="UP000631670">
    <property type="component" value="Unassembled WGS sequence"/>
</dbReference>
<protein>
    <recommendedName>
        <fullName evidence="3">DUF4404 family protein</fullName>
    </recommendedName>
</protein>
<evidence type="ECO:0008006" key="3">
    <source>
        <dbReference type="Google" id="ProtNLM"/>
    </source>
</evidence>
<evidence type="ECO:0000313" key="1">
    <source>
        <dbReference type="EMBL" id="MBE1496258.1"/>
    </source>
</evidence>
<gene>
    <name evidence="1" type="ORF">H4696_003358</name>
</gene>
<reference evidence="1 2" key="1">
    <citation type="submission" date="2020-10" db="EMBL/GenBank/DDBJ databases">
        <title>Sequencing the genomes of 1000 actinobacteria strains.</title>
        <authorList>
            <person name="Klenk H.-P."/>
        </authorList>
    </citation>
    <scope>NUCLEOTIDE SEQUENCE [LARGE SCALE GENOMIC DNA]</scope>
    <source>
        <strain evidence="1 2">DSM 44653</strain>
    </source>
</reference>
<sequence>MGDQFDLRGAHVSGSAVGSHSRVYHQSGPELSVADLLAALAAARPDIVAAATEADRDEVRAEVGKIEAELRRDTPRGTVVANRWQTITTVVGAISEPLTKITELIAKLFG</sequence>
<evidence type="ECO:0000313" key="2">
    <source>
        <dbReference type="Proteomes" id="UP000631670"/>
    </source>
</evidence>
<proteinExistence type="predicted"/>
<accession>A0ABR9HZ87</accession>
<dbReference type="RefSeq" id="WP_086858387.1">
    <property type="nucleotide sequence ID" value="NZ_JADBEG010000001.1"/>
</dbReference>
<dbReference type="EMBL" id="JADBEG010000001">
    <property type="protein sequence ID" value="MBE1496258.1"/>
    <property type="molecule type" value="Genomic_DNA"/>
</dbReference>
<comment type="caution">
    <text evidence="1">The sequence shown here is derived from an EMBL/GenBank/DDBJ whole genome shotgun (WGS) entry which is preliminary data.</text>
</comment>
<organism evidence="1 2">
    <name type="scientific">Amycolatopsis lexingtonensis</name>
    <dbReference type="NCBI Taxonomy" id="218822"/>
    <lineage>
        <taxon>Bacteria</taxon>
        <taxon>Bacillati</taxon>
        <taxon>Actinomycetota</taxon>
        <taxon>Actinomycetes</taxon>
        <taxon>Pseudonocardiales</taxon>
        <taxon>Pseudonocardiaceae</taxon>
        <taxon>Amycolatopsis</taxon>
    </lineage>
</organism>